<dbReference type="PANTHER" id="PTHR30026">
    <property type="entry name" value="OUTER MEMBRANE PROTEIN TOLC"/>
    <property type="match status" value="1"/>
</dbReference>
<evidence type="ECO:0000313" key="8">
    <source>
        <dbReference type="EMBL" id="NIR75794.1"/>
    </source>
</evidence>
<protein>
    <submittedName>
        <fullName evidence="8">TolC family protein</fullName>
    </submittedName>
</protein>
<dbReference type="GO" id="GO:0015288">
    <property type="term" value="F:porin activity"/>
    <property type="evidence" value="ECO:0007669"/>
    <property type="project" value="TreeGrafter"/>
</dbReference>
<dbReference type="GO" id="GO:1990281">
    <property type="term" value="C:efflux pump complex"/>
    <property type="evidence" value="ECO:0007669"/>
    <property type="project" value="TreeGrafter"/>
</dbReference>
<dbReference type="Gene3D" id="1.20.1600.10">
    <property type="entry name" value="Outer membrane efflux proteins (OEP)"/>
    <property type="match status" value="1"/>
</dbReference>
<evidence type="ECO:0000256" key="3">
    <source>
        <dbReference type="ARBA" id="ARBA00022448"/>
    </source>
</evidence>
<comment type="similarity">
    <text evidence="2">Belongs to the outer membrane factor (OMF) (TC 1.B.17) family.</text>
</comment>
<dbReference type="PANTHER" id="PTHR30026:SF20">
    <property type="entry name" value="OUTER MEMBRANE PROTEIN TOLC"/>
    <property type="match status" value="1"/>
</dbReference>
<keyword evidence="6" id="KW-0472">Membrane</keyword>
<dbReference type="EMBL" id="JAACAK010000096">
    <property type="protein sequence ID" value="NIR75794.1"/>
    <property type="molecule type" value="Genomic_DNA"/>
</dbReference>
<sequence length="468" mass="50113">MKRPDLDRTESRGRRAWTTAVAIVVFIAAASAADLSARPQEASAVERLTLSEAVARARETYPSLAAARAGEEASAAAVGEATADRWPELRAQANLTRFQEPMLVAPLHGFDISTPPEFDQTLIRGDVSFAWTVYDGGARGARIRAARAEAVGAGATRQAADMALITRTARVYLEILATHGVLEAQDRRIAALEAEGSRVRQFLEQGRAAAVELLRVQAALADARAGRVATATRLDLAERQLGRLIDVPVDSVRASRLVSLSLAPAADLEDRAELVARAQAASPELERSRQAVIAAEAARRAAIAAWIPKLSLFGGYLGFSGFGGDLTAEWQAGIGVSYPLFTGGGRSAATRTAEARARRAREELQLAELEIADRVDAALNAALETRARVEAVAEGVQHQSEVVRIELLSLEAGAGTQTDYLRAEADLMRVRSALVEARHAEIAARVELARALGELTPEWLAENLENVR</sequence>
<comment type="subcellular location">
    <subcellularLocation>
        <location evidence="1">Cell outer membrane</location>
    </subcellularLocation>
</comment>
<keyword evidence="3" id="KW-0813">Transport</keyword>
<dbReference type="SUPFAM" id="SSF56954">
    <property type="entry name" value="Outer membrane efflux proteins (OEP)"/>
    <property type="match status" value="1"/>
</dbReference>
<proteinExistence type="inferred from homology"/>
<evidence type="ECO:0000256" key="1">
    <source>
        <dbReference type="ARBA" id="ARBA00004442"/>
    </source>
</evidence>
<comment type="caution">
    <text evidence="8">The sequence shown here is derived from an EMBL/GenBank/DDBJ whole genome shotgun (WGS) entry which is preliminary data.</text>
</comment>
<dbReference type="InterPro" id="IPR051906">
    <property type="entry name" value="TolC-like"/>
</dbReference>
<dbReference type="InterPro" id="IPR003423">
    <property type="entry name" value="OMP_efflux"/>
</dbReference>
<evidence type="ECO:0000256" key="5">
    <source>
        <dbReference type="ARBA" id="ARBA00022692"/>
    </source>
</evidence>
<name>A0AAE5CDH6_9BACT</name>
<reference evidence="8 9" key="1">
    <citation type="submission" date="2020-01" db="EMBL/GenBank/DDBJ databases">
        <title>Genomes assembled from Gulf of Kutch pelagic sediment metagenomes.</title>
        <authorList>
            <person name="Chandrashekar M."/>
            <person name="Mahajan M.S."/>
            <person name="Dave K.J."/>
            <person name="Vatsa P."/>
            <person name="Nathani N.M."/>
        </authorList>
    </citation>
    <scope>NUCLEOTIDE SEQUENCE [LARGE SCALE GENOMIC DNA]</scope>
    <source>
        <strain evidence="8">KS3-K002</strain>
    </source>
</reference>
<keyword evidence="7" id="KW-0998">Cell outer membrane</keyword>
<evidence type="ECO:0000256" key="4">
    <source>
        <dbReference type="ARBA" id="ARBA00022452"/>
    </source>
</evidence>
<evidence type="ECO:0000256" key="7">
    <source>
        <dbReference type="ARBA" id="ARBA00023237"/>
    </source>
</evidence>
<evidence type="ECO:0000256" key="2">
    <source>
        <dbReference type="ARBA" id="ARBA00007613"/>
    </source>
</evidence>
<gene>
    <name evidence="8" type="ORF">GWO12_11895</name>
</gene>
<keyword evidence="4" id="KW-1134">Transmembrane beta strand</keyword>
<evidence type="ECO:0000256" key="6">
    <source>
        <dbReference type="ARBA" id="ARBA00023136"/>
    </source>
</evidence>
<accession>A0AAE5CDH6</accession>
<dbReference type="Pfam" id="PF02321">
    <property type="entry name" value="OEP"/>
    <property type="match status" value="2"/>
</dbReference>
<dbReference type="Proteomes" id="UP000702544">
    <property type="component" value="Unassembled WGS sequence"/>
</dbReference>
<dbReference type="GO" id="GO:0015562">
    <property type="term" value="F:efflux transmembrane transporter activity"/>
    <property type="evidence" value="ECO:0007669"/>
    <property type="project" value="InterPro"/>
</dbReference>
<evidence type="ECO:0000313" key="9">
    <source>
        <dbReference type="Proteomes" id="UP000702544"/>
    </source>
</evidence>
<dbReference type="GO" id="GO:0009279">
    <property type="term" value="C:cell outer membrane"/>
    <property type="evidence" value="ECO:0007669"/>
    <property type="project" value="UniProtKB-SubCell"/>
</dbReference>
<organism evidence="8 9">
    <name type="scientific">Candidatus Kutchimonas denitrificans</name>
    <dbReference type="NCBI Taxonomy" id="3056748"/>
    <lineage>
        <taxon>Bacteria</taxon>
        <taxon>Pseudomonadati</taxon>
        <taxon>Gemmatimonadota</taxon>
        <taxon>Gemmatimonadia</taxon>
        <taxon>Candidatus Palauibacterales</taxon>
        <taxon>Candidatus Palauibacteraceae</taxon>
        <taxon>Candidatus Kutchimonas</taxon>
    </lineage>
</organism>
<keyword evidence="5" id="KW-0812">Transmembrane</keyword>
<dbReference type="AlphaFoldDB" id="A0AAE5CDH6"/>